<organism evidence="3 4">
    <name type="scientific">Salinirubrum litoreum</name>
    <dbReference type="NCBI Taxonomy" id="1126234"/>
    <lineage>
        <taxon>Archaea</taxon>
        <taxon>Methanobacteriati</taxon>
        <taxon>Methanobacteriota</taxon>
        <taxon>Stenosarchaea group</taxon>
        <taxon>Halobacteria</taxon>
        <taxon>Halobacteriales</taxon>
        <taxon>Haloferacaceae</taxon>
        <taxon>Salinirubrum</taxon>
    </lineage>
</organism>
<dbReference type="PANTHER" id="PTHR37810:SF5">
    <property type="entry name" value="IMMUNITY PROTEIN SDPI"/>
    <property type="match status" value="1"/>
</dbReference>
<sequence length="137" mass="14025">MVAFGRTDLLSVALVAGTLVVGLVLLPTLPPTVAVHFSASGTPDNYVPRLVGVVSVPAIMVGVLGVLKVAERVDTPNDPRTMPTVTVATMGLLAGAHLLVLGWNLGYAVPMSVVVGGAVLWSLALAAYVVVRETTAI</sequence>
<accession>A0ABD5R7L1</accession>
<feature type="transmembrane region" description="Helical" evidence="1">
    <location>
        <begin position="50"/>
        <end position="70"/>
    </location>
</feature>
<dbReference type="RefSeq" id="WP_227228744.1">
    <property type="nucleotide sequence ID" value="NZ_JAJCVJ010000001.1"/>
</dbReference>
<dbReference type="EMBL" id="JBHSKX010000001">
    <property type="protein sequence ID" value="MFC5365920.1"/>
    <property type="molecule type" value="Genomic_DNA"/>
</dbReference>
<keyword evidence="4" id="KW-1185">Reference proteome</keyword>
<dbReference type="PANTHER" id="PTHR37810">
    <property type="entry name" value="IMMUNITY PROTEIN SDPI"/>
    <property type="match status" value="1"/>
</dbReference>
<feature type="transmembrane region" description="Helical" evidence="1">
    <location>
        <begin position="82"/>
        <end position="103"/>
    </location>
</feature>
<dbReference type="InterPro" id="IPR012867">
    <property type="entry name" value="DUF1648"/>
</dbReference>
<dbReference type="AlphaFoldDB" id="A0ABD5R7L1"/>
<keyword evidence="1" id="KW-1133">Transmembrane helix</keyword>
<evidence type="ECO:0000313" key="3">
    <source>
        <dbReference type="EMBL" id="MFC5365920.1"/>
    </source>
</evidence>
<evidence type="ECO:0000259" key="2">
    <source>
        <dbReference type="Pfam" id="PF07853"/>
    </source>
</evidence>
<protein>
    <submittedName>
        <fullName evidence="3">DUF1648 domain-containing protein</fullName>
    </submittedName>
</protein>
<feature type="transmembrane region" description="Helical" evidence="1">
    <location>
        <begin position="109"/>
        <end position="131"/>
    </location>
</feature>
<keyword evidence="1" id="KW-0812">Transmembrane</keyword>
<feature type="domain" description="DUF1648" evidence="2">
    <location>
        <begin position="14"/>
        <end position="61"/>
    </location>
</feature>
<keyword evidence="1" id="KW-0472">Membrane</keyword>
<reference evidence="3 4" key="1">
    <citation type="journal article" date="2019" name="Int. J. Syst. Evol. Microbiol.">
        <title>The Global Catalogue of Microorganisms (GCM) 10K type strain sequencing project: providing services to taxonomists for standard genome sequencing and annotation.</title>
        <authorList>
            <consortium name="The Broad Institute Genomics Platform"/>
            <consortium name="The Broad Institute Genome Sequencing Center for Infectious Disease"/>
            <person name="Wu L."/>
            <person name="Ma J."/>
        </authorList>
    </citation>
    <scope>NUCLEOTIDE SEQUENCE [LARGE SCALE GENOMIC DNA]</scope>
    <source>
        <strain evidence="3 4">CGMCC 1.12237</strain>
    </source>
</reference>
<comment type="caution">
    <text evidence="3">The sequence shown here is derived from an EMBL/GenBank/DDBJ whole genome shotgun (WGS) entry which is preliminary data.</text>
</comment>
<dbReference type="Proteomes" id="UP001596201">
    <property type="component" value="Unassembled WGS sequence"/>
</dbReference>
<name>A0ABD5R7L1_9EURY</name>
<dbReference type="Pfam" id="PF07853">
    <property type="entry name" value="DUF1648"/>
    <property type="match status" value="1"/>
</dbReference>
<evidence type="ECO:0000256" key="1">
    <source>
        <dbReference type="SAM" id="Phobius"/>
    </source>
</evidence>
<proteinExistence type="predicted"/>
<gene>
    <name evidence="3" type="ORF">ACFPJ5_03155</name>
</gene>
<evidence type="ECO:0000313" key="4">
    <source>
        <dbReference type="Proteomes" id="UP001596201"/>
    </source>
</evidence>
<feature type="transmembrane region" description="Helical" evidence="1">
    <location>
        <begin position="9"/>
        <end position="30"/>
    </location>
</feature>